<dbReference type="AlphaFoldDB" id="A0A8J6NJZ8"/>
<evidence type="ECO:0000313" key="1">
    <source>
        <dbReference type="EMBL" id="MBC8359985.1"/>
    </source>
</evidence>
<evidence type="ECO:0000313" key="2">
    <source>
        <dbReference type="Proteomes" id="UP000603434"/>
    </source>
</evidence>
<protein>
    <submittedName>
        <fullName evidence="1">Uncharacterized protein</fullName>
    </submittedName>
</protein>
<dbReference type="EMBL" id="JACNJH010000052">
    <property type="protein sequence ID" value="MBC8359985.1"/>
    <property type="molecule type" value="Genomic_DNA"/>
</dbReference>
<accession>A0A8J6NJZ8</accession>
<reference evidence="1 2" key="1">
    <citation type="submission" date="2020-08" db="EMBL/GenBank/DDBJ databases">
        <title>Bridging the membrane lipid divide: bacteria of the FCB group superphylum have the potential to synthesize archaeal ether lipids.</title>
        <authorList>
            <person name="Villanueva L."/>
            <person name="Von Meijenfeldt F.A.B."/>
            <person name="Westbye A.B."/>
            <person name="Yadav S."/>
            <person name="Hopmans E.C."/>
            <person name="Dutilh B.E."/>
            <person name="Sinninghe Damste J.S."/>
        </authorList>
    </citation>
    <scope>NUCLEOTIDE SEQUENCE [LARGE SCALE GENOMIC DNA]</scope>
    <source>
        <strain evidence="1">NIOZ-UU30</strain>
    </source>
</reference>
<name>A0A8J6NJZ8_9BACT</name>
<comment type="caution">
    <text evidence="1">The sequence shown here is derived from an EMBL/GenBank/DDBJ whole genome shotgun (WGS) entry which is preliminary data.</text>
</comment>
<organism evidence="1 2">
    <name type="scientific">Candidatus Desulfatibia profunda</name>
    <dbReference type="NCBI Taxonomy" id="2841695"/>
    <lineage>
        <taxon>Bacteria</taxon>
        <taxon>Pseudomonadati</taxon>
        <taxon>Thermodesulfobacteriota</taxon>
        <taxon>Desulfobacteria</taxon>
        <taxon>Desulfobacterales</taxon>
        <taxon>Desulfobacterales incertae sedis</taxon>
        <taxon>Candidatus Desulfatibia</taxon>
    </lineage>
</organism>
<proteinExistence type="predicted"/>
<gene>
    <name evidence="1" type="ORF">H8E23_01120</name>
</gene>
<dbReference type="Proteomes" id="UP000603434">
    <property type="component" value="Unassembled WGS sequence"/>
</dbReference>
<sequence length="107" mass="11618">MKDKESKALSDIEWEQRTLCPDESCIGVIGPDGRCNKCGLPLEPARPGEFTDDPVAADSEAEKEFVEDDEGEAIPDTEWEQRTLCSDESCIGVIGPDGRCQECGLPG</sequence>